<reference evidence="2" key="1">
    <citation type="submission" date="2021-02" db="EMBL/GenBank/DDBJ databases">
        <authorList>
            <person name="Palmer J.M."/>
        </authorList>
    </citation>
    <scope>NUCLEOTIDE SEQUENCE</scope>
    <source>
        <strain evidence="2">SCRP734</strain>
    </source>
</reference>
<sequence length="278" mass="31377">MAGAPGEERNSKWSFTETLSLEDVEIRERQQVEEDGQLCVVPYAHSIQGRETARITYQGLRKVCVYLGVRYYKNRCKDFMTELIAQKKLKGQVPESYKNKRKAEKAVELKQQRSTDRDEDVENRVPEATTATEKPPSLLISAKRQRVATDESDSPTVTNSASGTNMFLQPVSPAEEDRRHSPPTAYATGIPTTPSGPAPPRTHVDMSLSDRVDTFTLLRHIRQQIQHVEDEIVAHTASDVAQVSTVKTQRLTADLQFYLAERRALIQQLEDSRQEPAV</sequence>
<dbReference type="OrthoDB" id="126462at2759"/>
<gene>
    <name evidence="2" type="primary">RBL1_2</name>
    <name evidence="2" type="ORF">PHYPSEUDO_009370</name>
</gene>
<feature type="compositionally biased region" description="Basic and acidic residues" evidence="1">
    <location>
        <begin position="104"/>
        <end position="116"/>
    </location>
</feature>
<name>A0A8T1W8K6_9STRA</name>
<feature type="region of interest" description="Disordered" evidence="1">
    <location>
        <begin position="90"/>
        <end position="200"/>
    </location>
</feature>
<evidence type="ECO:0000256" key="1">
    <source>
        <dbReference type="SAM" id="MobiDB-lite"/>
    </source>
</evidence>
<dbReference type="EMBL" id="JAGDFM010000039">
    <property type="protein sequence ID" value="KAG7389857.1"/>
    <property type="molecule type" value="Genomic_DNA"/>
</dbReference>
<dbReference type="AlphaFoldDB" id="A0A8T1W8K6"/>
<evidence type="ECO:0000313" key="3">
    <source>
        <dbReference type="Proteomes" id="UP000694044"/>
    </source>
</evidence>
<accession>A0A8T1W8K6</accession>
<dbReference type="Proteomes" id="UP000694044">
    <property type="component" value="Unassembled WGS sequence"/>
</dbReference>
<feature type="compositionally biased region" description="Polar residues" evidence="1">
    <location>
        <begin position="154"/>
        <end position="167"/>
    </location>
</feature>
<proteinExistence type="predicted"/>
<keyword evidence="3" id="KW-1185">Reference proteome</keyword>
<organism evidence="2 3">
    <name type="scientific">Phytophthora pseudosyringae</name>
    <dbReference type="NCBI Taxonomy" id="221518"/>
    <lineage>
        <taxon>Eukaryota</taxon>
        <taxon>Sar</taxon>
        <taxon>Stramenopiles</taxon>
        <taxon>Oomycota</taxon>
        <taxon>Peronosporomycetes</taxon>
        <taxon>Peronosporales</taxon>
        <taxon>Peronosporaceae</taxon>
        <taxon>Phytophthora</taxon>
    </lineage>
</organism>
<comment type="caution">
    <text evidence="2">The sequence shown here is derived from an EMBL/GenBank/DDBJ whole genome shotgun (WGS) entry which is preliminary data.</text>
</comment>
<evidence type="ECO:0000313" key="2">
    <source>
        <dbReference type="EMBL" id="KAG7389857.1"/>
    </source>
</evidence>
<protein>
    <submittedName>
        <fullName evidence="2">Retinoblastoma-like protein 1</fullName>
    </submittedName>
</protein>